<evidence type="ECO:0000313" key="1">
    <source>
        <dbReference type="EMBL" id="ANU10911.1"/>
    </source>
</evidence>
<dbReference type="Proteomes" id="UP000092661">
    <property type="component" value="Chromosome"/>
</dbReference>
<dbReference type="AlphaFoldDB" id="A0A1C7DI12"/>
<dbReference type="OrthoDB" id="2453941at2"/>
<dbReference type="KEGG" id="pana:BBH88_11615"/>
<evidence type="ECO:0000313" key="4">
    <source>
        <dbReference type="Proteomes" id="UP000092661"/>
    </source>
</evidence>
<sequence>MEQMEQLPRKSVDYFFLRSKDVHIENGSAFITFFARLTREVSFRKDGEKQTRVQTVWVDVDEVKLEHASKKARGLPNCMQRYELSQNVFYNLYQLAKKSPKDLFHITPYCQKSTREKFIV</sequence>
<dbReference type="RefSeq" id="WP_006831457.1">
    <property type="nucleotide sequence ID" value="NZ_AJYB01000087.1"/>
</dbReference>
<dbReference type="EMBL" id="CP016534">
    <property type="protein sequence ID" value="ANU10911.1"/>
    <property type="molecule type" value="Genomic_DNA"/>
</dbReference>
<organism evidence="2 3">
    <name type="scientific">Planococcus antarcticus DSM 14505</name>
    <dbReference type="NCBI Taxonomy" id="1185653"/>
    <lineage>
        <taxon>Bacteria</taxon>
        <taxon>Bacillati</taxon>
        <taxon>Bacillota</taxon>
        <taxon>Bacilli</taxon>
        <taxon>Bacillales</taxon>
        <taxon>Caryophanaceae</taxon>
        <taxon>Planococcus</taxon>
    </lineage>
</organism>
<evidence type="ECO:0000313" key="2">
    <source>
        <dbReference type="EMBL" id="EIM05169.1"/>
    </source>
</evidence>
<reference evidence="1" key="3">
    <citation type="submission" date="2016-10" db="EMBL/GenBank/DDBJ databases">
        <authorList>
            <person name="See-Too W.S."/>
        </authorList>
    </citation>
    <scope>NUCLEOTIDE SEQUENCE</scope>
    <source>
        <strain evidence="1">DSM 14505</strain>
    </source>
</reference>
<keyword evidence="4" id="KW-1185">Reference proteome</keyword>
<protein>
    <submittedName>
        <fullName evidence="2">Uncharacterized protein</fullName>
    </submittedName>
</protein>
<evidence type="ECO:0000313" key="3">
    <source>
        <dbReference type="Proteomes" id="UP000004725"/>
    </source>
</evidence>
<proteinExistence type="predicted"/>
<gene>
    <name evidence="2" type="ORF">A1A1_17590</name>
    <name evidence="1" type="ORF">BBH88_11615</name>
</gene>
<reference evidence="4" key="2">
    <citation type="submission" date="2016-07" db="EMBL/GenBank/DDBJ databases">
        <authorList>
            <person name="See-Too W.S."/>
        </authorList>
    </citation>
    <scope>NUCLEOTIDE SEQUENCE [LARGE SCALE GENOMIC DNA]</scope>
    <source>
        <strain evidence="4">DSM 14505</strain>
    </source>
</reference>
<accession>A0A1C7DI12</accession>
<reference evidence="2 3" key="1">
    <citation type="journal article" date="2012" name="J. Bacteriol.">
        <title>Genome Sequence of the Antarctic Psychrophile Bacterium Planococcus antarcticus DSM 14505.</title>
        <authorList>
            <person name="Margolles A."/>
            <person name="Gueimonde M."/>
            <person name="Sanchez B."/>
        </authorList>
    </citation>
    <scope>NUCLEOTIDE SEQUENCE [LARGE SCALE GENOMIC DNA]</scope>
    <source>
        <strain evidence="2 3">DSM 14505</strain>
    </source>
</reference>
<dbReference type="Proteomes" id="UP000004725">
    <property type="component" value="Unassembled WGS sequence"/>
</dbReference>
<dbReference type="EMBL" id="AJYB01000087">
    <property type="protein sequence ID" value="EIM05169.1"/>
    <property type="molecule type" value="Genomic_DNA"/>
</dbReference>
<dbReference type="eggNOG" id="ENOG503409V">
    <property type="taxonomic scope" value="Bacteria"/>
</dbReference>
<name>A0A1C7DI12_9BACL</name>